<protein>
    <recommendedName>
        <fullName evidence="6">Alpha N-terminal protein methyltransferase 1</fullName>
        <ecNumber evidence="5">2.1.1.244</ecNumber>
    </recommendedName>
    <alternativeName>
        <fullName evidence="7">X-Pro-Lys N-terminal protein methyltransferase 1</fullName>
    </alternativeName>
</protein>
<organism evidence="12 13">
    <name type="scientific">Elsinoe batatas</name>
    <dbReference type="NCBI Taxonomy" id="2601811"/>
    <lineage>
        <taxon>Eukaryota</taxon>
        <taxon>Fungi</taxon>
        <taxon>Dikarya</taxon>
        <taxon>Ascomycota</taxon>
        <taxon>Pezizomycotina</taxon>
        <taxon>Dothideomycetes</taxon>
        <taxon>Dothideomycetidae</taxon>
        <taxon>Myriangiales</taxon>
        <taxon>Elsinoaceae</taxon>
        <taxon>Elsinoe</taxon>
    </lineage>
</organism>
<sequence>MPTRRSSTSPQQKRARLSSTSKPTLSTPPIAPPTPDEPSTPPADSPTDLADPDLQAPDSHINHSDAIAYWSSTPATVSGVLGGYPALSRTDIQGSANFLAKLRRQGAGKEQKGDDAYPKPSERLKRVVDCGAGIGRISVGLLAKVAKRVDVVEPVGSFCEVVRKEGREGALKGRLGRVWEVGLEGWRAFDEEGKPDARDEDDKEGNGANAQGENGQNEEQDGAEQANGEVENTAQSIPDTQLYDLIWNQWCVGQLTDKQLTEYLAKSIAWLSPGGFIVVKENLSNHVLGQDIFDETDSSVTRTKEKFEKIFEDAGLKIVKTELQRGFPRELYPVRIWGLVPGDGGNR</sequence>
<evidence type="ECO:0000256" key="8">
    <source>
        <dbReference type="ARBA" id="ARBA00047306"/>
    </source>
</evidence>
<dbReference type="AlphaFoldDB" id="A0A8K0PCZ1"/>
<evidence type="ECO:0000256" key="2">
    <source>
        <dbReference type="ARBA" id="ARBA00022603"/>
    </source>
</evidence>
<accession>A0A8K0PCZ1</accession>
<dbReference type="PANTHER" id="PTHR12753">
    <property type="entry name" value="AD-003 - RELATED"/>
    <property type="match status" value="1"/>
</dbReference>
<feature type="compositionally biased region" description="Polar residues" evidence="11">
    <location>
        <begin position="1"/>
        <end position="12"/>
    </location>
</feature>
<evidence type="ECO:0000256" key="11">
    <source>
        <dbReference type="SAM" id="MobiDB-lite"/>
    </source>
</evidence>
<evidence type="ECO:0000313" key="12">
    <source>
        <dbReference type="EMBL" id="KAG8625111.1"/>
    </source>
</evidence>
<dbReference type="GO" id="GO:0032259">
    <property type="term" value="P:methylation"/>
    <property type="evidence" value="ECO:0007669"/>
    <property type="project" value="UniProtKB-KW"/>
</dbReference>
<evidence type="ECO:0000313" key="13">
    <source>
        <dbReference type="Proteomes" id="UP000809789"/>
    </source>
</evidence>
<reference evidence="12" key="1">
    <citation type="submission" date="2021-07" db="EMBL/GenBank/DDBJ databases">
        <title>Elsinoe batatas strain:CRI-CJ2 Genome sequencing and assembly.</title>
        <authorList>
            <person name="Huang L."/>
        </authorList>
    </citation>
    <scope>NUCLEOTIDE SEQUENCE</scope>
    <source>
        <strain evidence="12">CRI-CJ2</strain>
    </source>
</reference>
<comment type="catalytic activity">
    <reaction evidence="9">
        <text>N-terminal L-prolyl-L-prolyl-L-lysyl-[protein] + 2 S-adenosyl-L-methionine = N-terminal N,N-dimethyl-L-prolyl-L-prolyl-L-lysyl-[protein] + 2 S-adenosyl-L-homocysteine + 2 H(+)</text>
        <dbReference type="Rhea" id="RHEA:54736"/>
        <dbReference type="Rhea" id="RHEA-COMP:13787"/>
        <dbReference type="Rhea" id="RHEA-COMP:13974"/>
        <dbReference type="ChEBI" id="CHEBI:15378"/>
        <dbReference type="ChEBI" id="CHEBI:57856"/>
        <dbReference type="ChEBI" id="CHEBI:59789"/>
        <dbReference type="ChEBI" id="CHEBI:138059"/>
        <dbReference type="ChEBI" id="CHEBI:138318"/>
        <dbReference type="EC" id="2.1.1.244"/>
    </reaction>
</comment>
<name>A0A8K0PCZ1_9PEZI</name>
<dbReference type="Pfam" id="PF05891">
    <property type="entry name" value="Methyltransf_PK"/>
    <property type="match status" value="2"/>
</dbReference>
<dbReference type="SUPFAM" id="SSF53335">
    <property type="entry name" value="S-adenosyl-L-methionine-dependent methyltransferases"/>
    <property type="match status" value="1"/>
</dbReference>
<dbReference type="OrthoDB" id="1298661at2759"/>
<dbReference type="EC" id="2.1.1.244" evidence="5"/>
<dbReference type="EMBL" id="JAESVG020000008">
    <property type="protein sequence ID" value="KAG8625111.1"/>
    <property type="molecule type" value="Genomic_DNA"/>
</dbReference>
<dbReference type="PANTHER" id="PTHR12753:SF0">
    <property type="entry name" value="ALPHA N-TERMINAL PROTEIN METHYLTRANSFERASE 1"/>
    <property type="match status" value="1"/>
</dbReference>
<evidence type="ECO:0000256" key="7">
    <source>
        <dbReference type="ARBA" id="ARBA00043129"/>
    </source>
</evidence>
<keyword evidence="13" id="KW-1185">Reference proteome</keyword>
<feature type="compositionally biased region" description="Low complexity" evidence="11">
    <location>
        <begin position="17"/>
        <end position="28"/>
    </location>
</feature>
<dbReference type="Proteomes" id="UP000809789">
    <property type="component" value="Unassembled WGS sequence"/>
</dbReference>
<comment type="similarity">
    <text evidence="1">Belongs to the methyltransferase superfamily. NTM1 family.</text>
</comment>
<evidence type="ECO:0000256" key="5">
    <source>
        <dbReference type="ARBA" id="ARBA00039112"/>
    </source>
</evidence>
<dbReference type="GO" id="GO:0071885">
    <property type="term" value="F:N-terminal protein N-methyltransferase activity"/>
    <property type="evidence" value="ECO:0007669"/>
    <property type="project" value="UniProtKB-EC"/>
</dbReference>
<evidence type="ECO:0000256" key="9">
    <source>
        <dbReference type="ARBA" id="ARBA00047885"/>
    </source>
</evidence>
<evidence type="ECO:0000256" key="10">
    <source>
        <dbReference type="ARBA" id="ARBA00048167"/>
    </source>
</evidence>
<comment type="catalytic activity">
    <reaction evidence="10">
        <text>N-terminal L-alanyl-L-prolyl-L-lysyl-[protein] + 3 S-adenosyl-L-methionine = N-terminal N,N,N-trimethyl-L-alanyl-L-prolyl-L-lysyl-[protein] + 3 S-adenosyl-L-homocysteine + 3 H(+)</text>
        <dbReference type="Rhea" id="RHEA:54712"/>
        <dbReference type="Rhea" id="RHEA-COMP:13785"/>
        <dbReference type="Rhea" id="RHEA-COMP:13971"/>
        <dbReference type="ChEBI" id="CHEBI:15378"/>
        <dbReference type="ChEBI" id="CHEBI:57856"/>
        <dbReference type="ChEBI" id="CHEBI:59789"/>
        <dbReference type="ChEBI" id="CHEBI:138057"/>
        <dbReference type="ChEBI" id="CHEBI:138315"/>
        <dbReference type="EC" id="2.1.1.244"/>
    </reaction>
</comment>
<dbReference type="CDD" id="cd02440">
    <property type="entry name" value="AdoMet_MTases"/>
    <property type="match status" value="1"/>
</dbReference>
<keyword evidence="4" id="KW-0949">S-adenosyl-L-methionine</keyword>
<dbReference type="GO" id="GO:0005737">
    <property type="term" value="C:cytoplasm"/>
    <property type="evidence" value="ECO:0007669"/>
    <property type="project" value="TreeGrafter"/>
</dbReference>
<keyword evidence="2" id="KW-0489">Methyltransferase</keyword>
<evidence type="ECO:0000256" key="4">
    <source>
        <dbReference type="ARBA" id="ARBA00022691"/>
    </source>
</evidence>
<feature type="region of interest" description="Disordered" evidence="11">
    <location>
        <begin position="190"/>
        <end position="230"/>
    </location>
</feature>
<comment type="catalytic activity">
    <reaction evidence="8">
        <text>N-terminal L-seryl-L-prolyl-L-lysyl-[protein] + 3 S-adenosyl-L-methionine = N-terminal N,N,N-trimethyl-L-seryl-L-prolyl-L-lysyl-[protein] + 3 S-adenosyl-L-homocysteine + 3 H(+)</text>
        <dbReference type="Rhea" id="RHEA:54724"/>
        <dbReference type="Rhea" id="RHEA-COMP:13789"/>
        <dbReference type="Rhea" id="RHEA-COMP:13973"/>
        <dbReference type="ChEBI" id="CHEBI:15378"/>
        <dbReference type="ChEBI" id="CHEBI:57856"/>
        <dbReference type="ChEBI" id="CHEBI:59789"/>
        <dbReference type="ChEBI" id="CHEBI:138061"/>
        <dbReference type="ChEBI" id="CHEBI:138317"/>
        <dbReference type="EC" id="2.1.1.244"/>
    </reaction>
</comment>
<dbReference type="InterPro" id="IPR029063">
    <property type="entry name" value="SAM-dependent_MTases_sf"/>
</dbReference>
<evidence type="ECO:0000256" key="3">
    <source>
        <dbReference type="ARBA" id="ARBA00022679"/>
    </source>
</evidence>
<evidence type="ECO:0000256" key="6">
    <source>
        <dbReference type="ARBA" id="ARBA00039449"/>
    </source>
</evidence>
<gene>
    <name evidence="12" type="ORF">KVT40_006862</name>
</gene>
<feature type="region of interest" description="Disordered" evidence="11">
    <location>
        <begin position="1"/>
        <end position="61"/>
    </location>
</feature>
<feature type="compositionally biased region" description="Pro residues" evidence="11">
    <location>
        <begin position="29"/>
        <end position="44"/>
    </location>
</feature>
<comment type="caution">
    <text evidence="12">The sequence shown here is derived from an EMBL/GenBank/DDBJ whole genome shotgun (WGS) entry which is preliminary data.</text>
</comment>
<feature type="compositionally biased region" description="Low complexity" evidence="11">
    <location>
        <begin position="206"/>
        <end position="215"/>
    </location>
</feature>
<dbReference type="Gene3D" id="3.40.50.150">
    <property type="entry name" value="Vaccinia Virus protein VP39"/>
    <property type="match status" value="1"/>
</dbReference>
<proteinExistence type="inferred from homology"/>
<keyword evidence="3" id="KW-0808">Transferase</keyword>
<evidence type="ECO:0000256" key="1">
    <source>
        <dbReference type="ARBA" id="ARBA00009059"/>
    </source>
</evidence>
<dbReference type="InterPro" id="IPR008576">
    <property type="entry name" value="MeTrfase_NTM1"/>
</dbReference>